<dbReference type="RefSeq" id="WP_394161213.1">
    <property type="nucleotide sequence ID" value="NZ_JBHGCJ010000001.1"/>
</dbReference>
<feature type="domain" description="Glycosyltransferase subfamily 4-like N-terminal" evidence="1">
    <location>
        <begin position="12"/>
        <end position="169"/>
    </location>
</feature>
<evidence type="ECO:0000259" key="1">
    <source>
        <dbReference type="Pfam" id="PF13439"/>
    </source>
</evidence>
<dbReference type="EC" id="2.4.-.-" evidence="2"/>
<dbReference type="Proteomes" id="UP001605261">
    <property type="component" value="Unassembled WGS sequence"/>
</dbReference>
<dbReference type="CDD" id="cd03811">
    <property type="entry name" value="GT4_GT28_WabH-like"/>
    <property type="match status" value="1"/>
</dbReference>
<gene>
    <name evidence="2" type="ORF">ACEU0G_001612</name>
</gene>
<dbReference type="Pfam" id="PF13439">
    <property type="entry name" value="Glyco_transf_4"/>
    <property type="match status" value="1"/>
</dbReference>
<reference evidence="2 3" key="1">
    <citation type="submission" date="2024-09" db="EMBL/GenBank/DDBJ databases">
        <authorList>
            <consortium name="All-Russian atlas of soil microorganisms"/>
            <consortium name="as a basis for the search for new antimicrobial producers and enzymes with unique properties"/>
            <person name="Sokolova E.A."/>
            <person name="Voronina E.N."/>
        </authorList>
    </citation>
    <scope>NUCLEOTIDE SEQUENCE [LARGE SCALE GENOMIC DNA]</scope>
    <source>
        <strain evidence="2 3">AF-22b-331.1</strain>
    </source>
</reference>
<organism evidence="2 3">
    <name type="scientific">Stenotrophomonas nematodicola</name>
    <dbReference type="NCBI Taxonomy" id="2656746"/>
    <lineage>
        <taxon>Bacteria</taxon>
        <taxon>Pseudomonadati</taxon>
        <taxon>Pseudomonadota</taxon>
        <taxon>Gammaproteobacteria</taxon>
        <taxon>Lysobacterales</taxon>
        <taxon>Lysobacteraceae</taxon>
        <taxon>Stenotrophomonas</taxon>
    </lineage>
</organism>
<dbReference type="Gene3D" id="3.40.50.2000">
    <property type="entry name" value="Glycogen Phosphorylase B"/>
    <property type="match status" value="2"/>
</dbReference>
<sequence>MIALLLSRVEAGGLERVQFNLARALADRGHAVQIVAGRLLVPATSVDEVRCIAPRGAGQFLWRLPGWIRQNRPSVIVTTSNDVAVWLLLLRRWLGADTAVVVTQHLAISGPRLASRGLRLLKLAGIRWAMARLLPSADAIVAVSAAVAADMRAELGLDGVPIEVIHNPIVGVAERAAADLPCPEAWPFPHDGVPVLVFVGRLAPEKRLDLLFAAFLQSRAARSVRLLVLGTGPIARELEQWRRHAGVEQDCVLLGQVHDVLPWIANSDVLVLPSDYEGFGNVLVEAMQCATQIVATDCPSGPAEILDHGRFGQLVPVGDAPALAVALQRSLDGSFRVERNVLLARAAEFSIDRAVDAYTRVFTAVQSRAVPPSRR</sequence>
<comment type="caution">
    <text evidence="2">The sequence shown here is derived from an EMBL/GenBank/DDBJ whole genome shotgun (WGS) entry which is preliminary data.</text>
</comment>
<dbReference type="InterPro" id="IPR028098">
    <property type="entry name" value="Glyco_trans_4-like_N"/>
</dbReference>
<protein>
    <submittedName>
        <fullName evidence="2">Glycosyltransferase</fullName>
        <ecNumber evidence="2">2.4.-.-</ecNumber>
    </submittedName>
</protein>
<name>A0ABW7CX38_9GAMM</name>
<dbReference type="SUPFAM" id="SSF53756">
    <property type="entry name" value="UDP-Glycosyltransferase/glycogen phosphorylase"/>
    <property type="match status" value="1"/>
</dbReference>
<accession>A0ABW7CX38</accession>
<dbReference type="PANTHER" id="PTHR12526">
    <property type="entry name" value="GLYCOSYLTRANSFERASE"/>
    <property type="match status" value="1"/>
</dbReference>
<keyword evidence="3" id="KW-1185">Reference proteome</keyword>
<keyword evidence="2" id="KW-0808">Transferase</keyword>
<dbReference type="Pfam" id="PF13692">
    <property type="entry name" value="Glyco_trans_1_4"/>
    <property type="match status" value="1"/>
</dbReference>
<keyword evidence="2" id="KW-0328">Glycosyltransferase</keyword>
<evidence type="ECO:0000313" key="2">
    <source>
        <dbReference type="EMBL" id="MFG6108139.1"/>
    </source>
</evidence>
<dbReference type="EMBL" id="JBHGCJ010000001">
    <property type="protein sequence ID" value="MFG6108139.1"/>
    <property type="molecule type" value="Genomic_DNA"/>
</dbReference>
<dbReference type="GO" id="GO:0016757">
    <property type="term" value="F:glycosyltransferase activity"/>
    <property type="evidence" value="ECO:0007669"/>
    <property type="project" value="UniProtKB-KW"/>
</dbReference>
<proteinExistence type="predicted"/>
<evidence type="ECO:0000313" key="3">
    <source>
        <dbReference type="Proteomes" id="UP001605261"/>
    </source>
</evidence>